<dbReference type="PANTHER" id="PTHR13384:SF19">
    <property type="entry name" value="G PATCH DOMAIN-CONTAINING PROTEIN 1"/>
    <property type="match status" value="1"/>
</dbReference>
<feature type="non-terminal residue" evidence="5">
    <location>
        <position position="1"/>
    </location>
</feature>
<reference evidence="5" key="1">
    <citation type="submission" date="2025-08" db="UniProtKB">
        <authorList>
            <consortium name="RefSeq"/>
        </authorList>
    </citation>
    <scope>IDENTIFICATION</scope>
</reference>
<dbReference type="GO" id="GO:0006397">
    <property type="term" value="P:mRNA processing"/>
    <property type="evidence" value="ECO:0007669"/>
    <property type="project" value="InterPro"/>
</dbReference>
<dbReference type="KEGG" id="csyr:103249450"/>
<accession>A0A1U7SQ18</accession>
<sequence length="286" mass="31506">FVGNYHHIHNRRRWTPSTFVSSRQNRAEKSVLGPEDFMDEEDLSEFGIAPKAIVTTDDFASKTKDRIREKARQLAAATAPIPGATLLDDLITPAKLSVGFELLRKMGWKEGQGVGPRVKRRPRRQKPDPGVKIYGCALPPGGSEGSEEEDDDYLPDNVTFAPKDVTPVDFTPKDNVHGLAYKGLDPHQALFGTPGEHFNLFGGDSERASNLLGEVGLNRGRKLGISGQAFGVGALEEEDDDIYATETLSKYDTVLKEEEPGDGLYGWTAPKQYKSQKGNSIEPYLM</sequence>
<dbReference type="InterPro" id="IPR000467">
    <property type="entry name" value="G_patch_dom"/>
</dbReference>
<comment type="similarity">
    <text evidence="1">Belongs to the GPATCH1 family.</text>
</comment>
<name>A0A1U7SQ18_CARSF</name>
<organism evidence="4 5">
    <name type="scientific">Carlito syrichta</name>
    <name type="common">Philippine tarsier</name>
    <name type="synonym">Tarsius syrichta</name>
    <dbReference type="NCBI Taxonomy" id="1868482"/>
    <lineage>
        <taxon>Eukaryota</taxon>
        <taxon>Metazoa</taxon>
        <taxon>Chordata</taxon>
        <taxon>Craniata</taxon>
        <taxon>Vertebrata</taxon>
        <taxon>Euteleostomi</taxon>
        <taxon>Mammalia</taxon>
        <taxon>Eutheria</taxon>
        <taxon>Euarchontoglires</taxon>
        <taxon>Primates</taxon>
        <taxon>Haplorrhini</taxon>
        <taxon>Tarsiiformes</taxon>
        <taxon>Tarsiidae</taxon>
        <taxon>Carlito</taxon>
    </lineage>
</organism>
<dbReference type="Pfam" id="PF07713">
    <property type="entry name" value="DUF1604"/>
    <property type="match status" value="1"/>
</dbReference>
<gene>
    <name evidence="5" type="primary">LOC103249450</name>
</gene>
<feature type="region of interest" description="Disordered" evidence="2">
    <location>
        <begin position="259"/>
        <end position="286"/>
    </location>
</feature>
<evidence type="ECO:0000256" key="1">
    <source>
        <dbReference type="ARBA" id="ARBA00008600"/>
    </source>
</evidence>
<feature type="region of interest" description="Disordered" evidence="2">
    <location>
        <begin position="112"/>
        <end position="152"/>
    </location>
</feature>
<evidence type="ECO:0000313" key="4">
    <source>
        <dbReference type="Proteomes" id="UP000189704"/>
    </source>
</evidence>
<dbReference type="GO" id="GO:0003723">
    <property type="term" value="F:RNA binding"/>
    <property type="evidence" value="ECO:0007669"/>
    <property type="project" value="TreeGrafter"/>
</dbReference>
<keyword evidence="4" id="KW-1185">Reference proteome</keyword>
<dbReference type="RefSeq" id="XP_008046273.2">
    <property type="nucleotide sequence ID" value="XM_008048082.2"/>
</dbReference>
<dbReference type="OrthoDB" id="20507at2759"/>
<protein>
    <submittedName>
        <fullName evidence="5">G patch domain-containing protein 1-like</fullName>
    </submittedName>
</protein>
<evidence type="ECO:0000313" key="5">
    <source>
        <dbReference type="RefSeq" id="XP_008046273.2"/>
    </source>
</evidence>
<evidence type="ECO:0000256" key="2">
    <source>
        <dbReference type="SAM" id="MobiDB-lite"/>
    </source>
</evidence>
<dbReference type="SUPFAM" id="SSF56436">
    <property type="entry name" value="C-type lectin-like"/>
    <property type="match status" value="1"/>
</dbReference>
<feature type="non-terminal residue" evidence="5">
    <location>
        <position position="286"/>
    </location>
</feature>
<dbReference type="GO" id="GO:0005634">
    <property type="term" value="C:nucleus"/>
    <property type="evidence" value="ECO:0007669"/>
    <property type="project" value="TreeGrafter"/>
</dbReference>
<dbReference type="Pfam" id="PF01585">
    <property type="entry name" value="G-patch"/>
    <property type="match status" value="1"/>
</dbReference>
<dbReference type="AlphaFoldDB" id="A0A1U7SQ18"/>
<proteinExistence type="inferred from homology"/>
<dbReference type="PANTHER" id="PTHR13384">
    <property type="entry name" value="G PATCH DOMAIN-CONTAINING PROTEIN 1"/>
    <property type="match status" value="1"/>
</dbReference>
<dbReference type="GeneID" id="103249450"/>
<evidence type="ECO:0000259" key="3">
    <source>
        <dbReference type="PROSITE" id="PS50174"/>
    </source>
</evidence>
<feature type="domain" description="G-patch" evidence="3">
    <location>
        <begin position="95"/>
        <end position="115"/>
    </location>
</feature>
<dbReference type="InterPro" id="IPR011666">
    <property type="entry name" value="DUF1604"/>
</dbReference>
<dbReference type="InterPro" id="IPR016187">
    <property type="entry name" value="CTDL_fold"/>
</dbReference>
<dbReference type="Proteomes" id="UP000189704">
    <property type="component" value="Unplaced"/>
</dbReference>
<dbReference type="PROSITE" id="PS50174">
    <property type="entry name" value="G_PATCH"/>
    <property type="match status" value="1"/>
</dbReference>